<dbReference type="InterPro" id="IPR051960">
    <property type="entry name" value="eIF2B_gamma"/>
</dbReference>
<dbReference type="Proteomes" id="UP000192578">
    <property type="component" value="Unassembled WGS sequence"/>
</dbReference>
<dbReference type="InterPro" id="IPR056764">
    <property type="entry name" value="LbH_EIF2B3/5"/>
</dbReference>
<dbReference type="InterPro" id="IPR011004">
    <property type="entry name" value="Trimer_LpxA-like_sf"/>
</dbReference>
<proteinExistence type="inferred from homology"/>
<dbReference type="EMBL" id="MTYJ01000960">
    <property type="protein sequence ID" value="OWA55558.1"/>
    <property type="molecule type" value="Genomic_DNA"/>
</dbReference>
<gene>
    <name evidence="9" type="ORF">BV898_19942</name>
</gene>
<reference evidence="10" key="1">
    <citation type="submission" date="2017-01" db="EMBL/GenBank/DDBJ databases">
        <title>Comparative genomics of anhydrobiosis in the tardigrade Hypsibius dujardini.</title>
        <authorList>
            <person name="Yoshida Y."/>
            <person name="Koutsovoulos G."/>
            <person name="Laetsch D."/>
            <person name="Stevens L."/>
            <person name="Kumar S."/>
            <person name="Horikawa D."/>
            <person name="Ishino K."/>
            <person name="Komine S."/>
            <person name="Tomita M."/>
            <person name="Blaxter M."/>
            <person name="Arakawa K."/>
        </authorList>
    </citation>
    <scope>NUCLEOTIDE SEQUENCE [LARGE SCALE GENOMIC DNA]</scope>
    <source>
        <strain evidence="10">Z151</strain>
    </source>
</reference>
<comment type="similarity">
    <text evidence="2">Belongs to the eIF-2B gamma/epsilon subunits family.</text>
</comment>
<keyword evidence="10" id="KW-1185">Reference proteome</keyword>
<evidence type="ECO:0000256" key="2">
    <source>
        <dbReference type="ARBA" id="ARBA00007878"/>
    </source>
</evidence>
<dbReference type="Pfam" id="PF25084">
    <property type="entry name" value="LbH_EIF2B"/>
    <property type="match status" value="1"/>
</dbReference>
<evidence type="ECO:0000256" key="6">
    <source>
        <dbReference type="ARBA" id="ARBA00046432"/>
    </source>
</evidence>
<dbReference type="Gene3D" id="2.160.10.10">
    <property type="entry name" value="Hexapeptide repeat proteins"/>
    <property type="match status" value="1"/>
</dbReference>
<evidence type="ECO:0000256" key="3">
    <source>
        <dbReference type="ARBA" id="ARBA00022490"/>
    </source>
</evidence>
<evidence type="ECO:0000259" key="8">
    <source>
        <dbReference type="Pfam" id="PF25084"/>
    </source>
</evidence>
<dbReference type="GO" id="GO:0005829">
    <property type="term" value="C:cytosol"/>
    <property type="evidence" value="ECO:0007669"/>
    <property type="project" value="UniProtKB-SubCell"/>
</dbReference>
<feature type="region of interest" description="Disordered" evidence="7">
    <location>
        <begin position="1"/>
        <end position="24"/>
    </location>
</feature>
<evidence type="ECO:0000256" key="4">
    <source>
        <dbReference type="ARBA" id="ARBA00022540"/>
    </source>
</evidence>
<dbReference type="OrthoDB" id="10250549at2759"/>
<evidence type="ECO:0000313" key="10">
    <source>
        <dbReference type="Proteomes" id="UP000192578"/>
    </source>
</evidence>
<dbReference type="PANTHER" id="PTHR45989">
    <property type="entry name" value="TRANSLATION INITIATION FACTOR EIF-2B SUBUNIT GAMMA"/>
    <property type="match status" value="1"/>
</dbReference>
<evidence type="ECO:0000256" key="5">
    <source>
        <dbReference type="ARBA" id="ARBA00022917"/>
    </source>
</evidence>
<protein>
    <recommendedName>
        <fullName evidence="8">EIF2B subunit epsilon/gamma LbH domain-containing protein</fullName>
    </recommendedName>
</protein>
<comment type="caution">
    <text evidence="9">The sequence shown here is derived from an EMBL/GenBank/DDBJ whole genome shotgun (WGS) entry which is preliminary data.</text>
</comment>
<keyword evidence="3" id="KW-0963">Cytoplasm</keyword>
<evidence type="ECO:0000313" key="9">
    <source>
        <dbReference type="EMBL" id="OWA55558.1"/>
    </source>
</evidence>
<dbReference type="GO" id="GO:0005085">
    <property type="term" value="F:guanyl-nucleotide exchange factor activity"/>
    <property type="evidence" value="ECO:0007669"/>
    <property type="project" value="TreeGrafter"/>
</dbReference>
<evidence type="ECO:0000256" key="1">
    <source>
        <dbReference type="ARBA" id="ARBA00004514"/>
    </source>
</evidence>
<dbReference type="AlphaFoldDB" id="A0A9X6NMF0"/>
<sequence length="103" mass="10930">MDVEEAPTSNIHGRAPRTKPTGPEVPRILQALLPPNANPKFIHPGVVFQGKSQVGADSMIGEGTTVGDKVSIKKSIIGQNCRIAEKAKISNSVIMDDVTVAEK</sequence>
<dbReference type="GO" id="GO:0002183">
    <property type="term" value="P:cytoplasmic translational initiation"/>
    <property type="evidence" value="ECO:0007669"/>
    <property type="project" value="TreeGrafter"/>
</dbReference>
<feature type="domain" description="EIF2B subunit epsilon/gamma LbH" evidence="8">
    <location>
        <begin position="42"/>
        <end position="102"/>
    </location>
</feature>
<dbReference type="GO" id="GO:0005851">
    <property type="term" value="C:eukaryotic translation initiation factor 2B complex"/>
    <property type="evidence" value="ECO:0007669"/>
    <property type="project" value="TreeGrafter"/>
</dbReference>
<evidence type="ECO:0000256" key="7">
    <source>
        <dbReference type="SAM" id="MobiDB-lite"/>
    </source>
</evidence>
<organism evidence="9 10">
    <name type="scientific">Hypsibius exemplaris</name>
    <name type="common">Freshwater tardigrade</name>
    <dbReference type="NCBI Taxonomy" id="2072580"/>
    <lineage>
        <taxon>Eukaryota</taxon>
        <taxon>Metazoa</taxon>
        <taxon>Ecdysozoa</taxon>
        <taxon>Tardigrada</taxon>
        <taxon>Eutardigrada</taxon>
        <taxon>Parachela</taxon>
        <taxon>Hypsibioidea</taxon>
        <taxon>Hypsibiidae</taxon>
        <taxon>Hypsibius</taxon>
    </lineage>
</organism>
<keyword evidence="5" id="KW-0648">Protein biosynthesis</keyword>
<name>A0A9X6NMF0_HYPEX</name>
<comment type="subcellular location">
    <subcellularLocation>
        <location evidence="1">Cytoplasm</location>
        <location evidence="1">Cytosol</location>
    </subcellularLocation>
</comment>
<dbReference type="PANTHER" id="PTHR45989:SF1">
    <property type="entry name" value="TRANSLATION INITIATION FACTOR EIF-2B SUBUNIT GAMMA"/>
    <property type="match status" value="1"/>
</dbReference>
<keyword evidence="4" id="KW-0396">Initiation factor</keyword>
<dbReference type="SUPFAM" id="SSF51161">
    <property type="entry name" value="Trimeric LpxA-like enzymes"/>
    <property type="match status" value="1"/>
</dbReference>
<comment type="subunit">
    <text evidence="6">Component of the translation initiation factor 2B (eIF2B) complex which is a heterodecamer of two sets of five different subunits: alpha, beta, gamma, delta and epsilon. Subunits alpha, beta and delta comprise a regulatory subcomplex and subunits epsilon and gamma comprise a catalytic subcomplex. Within the complex, the hexameric regulatory complex resides at the center, with the two heterodimeric catalytic subcomplexes bound on opposite sides.</text>
</comment>
<accession>A0A9X6NMF0</accession>
<dbReference type="GO" id="GO:0003743">
    <property type="term" value="F:translation initiation factor activity"/>
    <property type="evidence" value="ECO:0007669"/>
    <property type="project" value="TreeGrafter"/>
</dbReference>